<evidence type="ECO:0000313" key="2">
    <source>
        <dbReference type="EMBL" id="KAJ7614439.1"/>
    </source>
</evidence>
<protein>
    <submittedName>
        <fullName evidence="2">Uncharacterized protein</fullName>
    </submittedName>
</protein>
<organism evidence="2 3">
    <name type="scientific">Roridomyces roridus</name>
    <dbReference type="NCBI Taxonomy" id="1738132"/>
    <lineage>
        <taxon>Eukaryota</taxon>
        <taxon>Fungi</taxon>
        <taxon>Dikarya</taxon>
        <taxon>Basidiomycota</taxon>
        <taxon>Agaricomycotina</taxon>
        <taxon>Agaricomycetes</taxon>
        <taxon>Agaricomycetidae</taxon>
        <taxon>Agaricales</taxon>
        <taxon>Marasmiineae</taxon>
        <taxon>Mycenaceae</taxon>
        <taxon>Roridomyces</taxon>
    </lineage>
</organism>
<evidence type="ECO:0000313" key="3">
    <source>
        <dbReference type="Proteomes" id="UP001221142"/>
    </source>
</evidence>
<feature type="transmembrane region" description="Helical" evidence="1">
    <location>
        <begin position="161"/>
        <end position="190"/>
    </location>
</feature>
<feature type="transmembrane region" description="Helical" evidence="1">
    <location>
        <begin position="240"/>
        <end position="261"/>
    </location>
</feature>
<feature type="transmembrane region" description="Helical" evidence="1">
    <location>
        <begin position="102"/>
        <end position="124"/>
    </location>
</feature>
<dbReference type="AlphaFoldDB" id="A0AAD7B9R9"/>
<feature type="transmembrane region" description="Helical" evidence="1">
    <location>
        <begin position="32"/>
        <end position="48"/>
    </location>
</feature>
<feature type="transmembrane region" description="Helical" evidence="1">
    <location>
        <begin position="211"/>
        <end position="234"/>
    </location>
</feature>
<keyword evidence="1" id="KW-0472">Membrane</keyword>
<keyword evidence="1" id="KW-1133">Transmembrane helix</keyword>
<feature type="transmembrane region" description="Helical" evidence="1">
    <location>
        <begin position="60"/>
        <end position="82"/>
    </location>
</feature>
<comment type="caution">
    <text evidence="2">The sequence shown here is derived from an EMBL/GenBank/DDBJ whole genome shotgun (WGS) entry which is preliminary data.</text>
</comment>
<keyword evidence="1" id="KW-0812">Transmembrane</keyword>
<accession>A0AAD7B9R9</accession>
<evidence type="ECO:0000256" key="1">
    <source>
        <dbReference type="SAM" id="Phobius"/>
    </source>
</evidence>
<gene>
    <name evidence="2" type="ORF">FB45DRAFT_1064704</name>
</gene>
<reference evidence="2" key="1">
    <citation type="submission" date="2023-03" db="EMBL/GenBank/DDBJ databases">
        <title>Massive genome expansion in bonnet fungi (Mycena s.s.) driven by repeated elements and novel gene families across ecological guilds.</title>
        <authorList>
            <consortium name="Lawrence Berkeley National Laboratory"/>
            <person name="Harder C.B."/>
            <person name="Miyauchi S."/>
            <person name="Viragh M."/>
            <person name="Kuo A."/>
            <person name="Thoen E."/>
            <person name="Andreopoulos B."/>
            <person name="Lu D."/>
            <person name="Skrede I."/>
            <person name="Drula E."/>
            <person name="Henrissat B."/>
            <person name="Morin E."/>
            <person name="Kohler A."/>
            <person name="Barry K."/>
            <person name="LaButti K."/>
            <person name="Morin E."/>
            <person name="Salamov A."/>
            <person name="Lipzen A."/>
            <person name="Mereny Z."/>
            <person name="Hegedus B."/>
            <person name="Baldrian P."/>
            <person name="Stursova M."/>
            <person name="Weitz H."/>
            <person name="Taylor A."/>
            <person name="Grigoriev I.V."/>
            <person name="Nagy L.G."/>
            <person name="Martin F."/>
            <person name="Kauserud H."/>
        </authorList>
    </citation>
    <scope>NUCLEOTIDE SEQUENCE</scope>
    <source>
        <strain evidence="2">9284</strain>
    </source>
</reference>
<keyword evidence="3" id="KW-1185">Reference proteome</keyword>
<proteinExistence type="predicted"/>
<dbReference type="EMBL" id="JARKIF010000026">
    <property type="protein sequence ID" value="KAJ7614439.1"/>
    <property type="molecule type" value="Genomic_DNA"/>
</dbReference>
<dbReference type="Proteomes" id="UP001221142">
    <property type="component" value="Unassembled WGS sequence"/>
</dbReference>
<sequence length="321" mass="35223">MSSNPDTGPAGPPPEDVIRTIQATSFMTSAEMFLYGAYVVLFGFYVTILRKPGEFQKNRFLHSATITLFPLSTIHLALLLSITAVETSSFVYSMQMTAPIELVVRAAFGVYVTSNVIADSIFVFRCYAIWSFRRRVIIIPMLCTMGIAGVGYWHVSQGLTLQAFFLFDINIISLSNTIILMILSAGRIWWLARTARKIMGYKTAVTRYYTVCAMILESGALYGIGAALMASLVWVLSRDYVVISGAVTGQLVGIAPTIIAVRVGLNKSVESVDSFAIMVQRPRPQLSSSDFRISTTGPVQQPGVICLRPESITEVQKIATV</sequence>
<feature type="transmembrane region" description="Helical" evidence="1">
    <location>
        <begin position="136"/>
        <end position="155"/>
    </location>
</feature>
<name>A0AAD7B9R9_9AGAR</name>